<dbReference type="Gene3D" id="3.30.980.10">
    <property type="entry name" value="Threonyl-trna Synthetase, Chain A, domain 2"/>
    <property type="match status" value="1"/>
</dbReference>
<dbReference type="InterPro" id="IPR009000">
    <property type="entry name" value="Transl_B-barrel_sf"/>
</dbReference>
<protein>
    <recommendedName>
        <fullName evidence="3">Alanine--tRNA ligase</fullName>
        <ecNumber evidence="2">6.1.1.7</ecNumber>
    </recommendedName>
</protein>
<reference evidence="13" key="1">
    <citation type="submission" date="2025-05" db="UniProtKB">
        <authorList>
            <consortium name="RefSeq"/>
        </authorList>
    </citation>
    <scope>NUCLEOTIDE SEQUENCE [LARGE SCALE GENOMIC DNA]</scope>
</reference>
<dbReference type="Pfam" id="PF07973">
    <property type="entry name" value="tRNA_SAD"/>
    <property type="match status" value="1"/>
</dbReference>
<evidence type="ECO:0000256" key="3">
    <source>
        <dbReference type="ARBA" id="ARBA00017959"/>
    </source>
</evidence>
<dbReference type="GeneID" id="110074679"/>
<evidence type="ECO:0000256" key="1">
    <source>
        <dbReference type="ARBA" id="ARBA00008429"/>
    </source>
</evidence>
<dbReference type="InterPro" id="IPR023033">
    <property type="entry name" value="Ala_tRNA_ligase_euk/bac"/>
</dbReference>
<feature type="domain" description="Alanyl-transfer RNA synthetases family profile" evidence="12">
    <location>
        <begin position="35"/>
        <end position="794"/>
    </location>
</feature>
<feature type="binding site" evidence="11">
    <location>
        <position position="638"/>
    </location>
    <ligand>
        <name>Zn(2+)</name>
        <dbReference type="ChEBI" id="CHEBI:29105"/>
    </ligand>
</feature>
<dbReference type="InParanoid" id="A0A6J0T1B5"/>
<keyword evidence="9 11" id="KW-0648">Protein biosynthesis</keyword>
<keyword evidence="8 11" id="KW-0694">RNA-binding</keyword>
<evidence type="ECO:0000256" key="11">
    <source>
        <dbReference type="HAMAP-Rule" id="MF_03133"/>
    </source>
</evidence>
<dbReference type="SMART" id="SM00863">
    <property type="entry name" value="tRNA_SAD"/>
    <property type="match status" value="1"/>
</dbReference>
<dbReference type="InterPro" id="IPR012947">
    <property type="entry name" value="tRNA_SAD"/>
</dbReference>
<evidence type="ECO:0000256" key="10">
    <source>
        <dbReference type="ARBA" id="ARBA00023146"/>
    </source>
</evidence>
<comment type="catalytic activity">
    <reaction evidence="11">
        <text>tRNA(Ala) + L-alanine + ATP = L-alanyl-tRNA(Ala) + AMP + diphosphate</text>
        <dbReference type="Rhea" id="RHEA:12540"/>
        <dbReference type="Rhea" id="RHEA-COMP:9657"/>
        <dbReference type="Rhea" id="RHEA-COMP:9923"/>
        <dbReference type="ChEBI" id="CHEBI:30616"/>
        <dbReference type="ChEBI" id="CHEBI:33019"/>
        <dbReference type="ChEBI" id="CHEBI:57972"/>
        <dbReference type="ChEBI" id="CHEBI:78442"/>
        <dbReference type="ChEBI" id="CHEBI:78497"/>
        <dbReference type="ChEBI" id="CHEBI:456215"/>
        <dbReference type="EC" id="6.1.1.7"/>
    </reaction>
</comment>
<comment type="function">
    <text evidence="11">Catalyzes the attachment of alanine to tRNA(Ala) in a two-step reaction: alanine is first activated by ATP to form Ala-AMP and then transferred to the acceptor end of tRNA(Ala). Also edits incorrectly charged tRNA(Ala) via its editing domain.</text>
</comment>
<evidence type="ECO:0000313" key="14">
    <source>
        <dbReference type="RefSeq" id="XP_020640745.2"/>
    </source>
</evidence>
<dbReference type="GO" id="GO:0160049">
    <property type="term" value="P:negative regulation of cGAS/STING signaling pathway"/>
    <property type="evidence" value="ECO:0007669"/>
    <property type="project" value="UniProtKB-ARBA"/>
</dbReference>
<accession>A0A6J0T1B5</accession>
<dbReference type="InterPro" id="IPR045864">
    <property type="entry name" value="aa-tRNA-synth_II/BPL/LPL"/>
</dbReference>
<dbReference type="SUPFAM" id="SSF50447">
    <property type="entry name" value="Translation proteins"/>
    <property type="match status" value="1"/>
</dbReference>
<dbReference type="CTD" id="57505"/>
<dbReference type="SUPFAM" id="SSF55681">
    <property type="entry name" value="Class II aaRS and biotin synthetases"/>
    <property type="match status" value="1"/>
</dbReference>
<dbReference type="GO" id="GO:0004813">
    <property type="term" value="F:alanine-tRNA ligase activity"/>
    <property type="evidence" value="ECO:0007669"/>
    <property type="project" value="UniProtKB-UniRule"/>
</dbReference>
<dbReference type="InterPro" id="IPR018165">
    <property type="entry name" value="Ala-tRNA-synth_IIc_core"/>
</dbReference>
<dbReference type="GO" id="GO:0006419">
    <property type="term" value="P:alanyl-tRNA aminoacylation"/>
    <property type="evidence" value="ECO:0007669"/>
    <property type="project" value="InterPro"/>
</dbReference>
<dbReference type="PROSITE" id="PS50860">
    <property type="entry name" value="AA_TRNA_LIGASE_II_ALA"/>
    <property type="match status" value="1"/>
</dbReference>
<dbReference type="SUPFAM" id="SSF101353">
    <property type="entry name" value="Putative anticodon-binding domain of alanyl-tRNA synthetase (AlaRS)"/>
    <property type="match status" value="1"/>
</dbReference>
<evidence type="ECO:0000256" key="4">
    <source>
        <dbReference type="ARBA" id="ARBA00022555"/>
    </source>
</evidence>
<dbReference type="GO" id="GO:0005524">
    <property type="term" value="F:ATP binding"/>
    <property type="evidence" value="ECO:0007669"/>
    <property type="project" value="UniProtKB-UniRule"/>
</dbReference>
<dbReference type="KEGG" id="pvt:110074679"/>
<keyword evidence="13" id="KW-1185">Reference proteome</keyword>
<dbReference type="NCBIfam" id="TIGR00344">
    <property type="entry name" value="alaS"/>
    <property type="match status" value="1"/>
</dbReference>
<proteinExistence type="inferred from homology"/>
<feature type="binding site" evidence="11">
    <location>
        <position position="634"/>
    </location>
    <ligand>
        <name>Zn(2+)</name>
        <dbReference type="ChEBI" id="CHEBI:29105"/>
    </ligand>
</feature>
<organism evidence="13 14">
    <name type="scientific">Pogona vitticeps</name>
    <name type="common">central bearded dragon</name>
    <dbReference type="NCBI Taxonomy" id="103695"/>
    <lineage>
        <taxon>Eukaryota</taxon>
        <taxon>Metazoa</taxon>
        <taxon>Chordata</taxon>
        <taxon>Craniata</taxon>
        <taxon>Vertebrata</taxon>
        <taxon>Euteleostomi</taxon>
        <taxon>Lepidosauria</taxon>
        <taxon>Squamata</taxon>
        <taxon>Bifurcata</taxon>
        <taxon>Unidentata</taxon>
        <taxon>Episquamata</taxon>
        <taxon>Toxicofera</taxon>
        <taxon>Iguania</taxon>
        <taxon>Acrodonta</taxon>
        <taxon>Agamidae</taxon>
        <taxon>Amphibolurinae</taxon>
        <taxon>Pogona</taxon>
    </lineage>
</organism>
<evidence type="ECO:0000256" key="6">
    <source>
        <dbReference type="ARBA" id="ARBA00022741"/>
    </source>
</evidence>
<dbReference type="InterPro" id="IPR002318">
    <property type="entry name" value="Ala-tRNA-lgiase_IIc"/>
</dbReference>
<keyword evidence="11" id="KW-0479">Metal-binding</keyword>
<comment type="domain">
    <text evidence="11">Consists of three domains; the N-terminal catalytic domain, the editing domain and the C-terminal C-Ala domain. The editing domain removes incorrectly charged amino acids, while the C-Ala domain, along with tRNA(Ala), serves as a bridge to cooperatively bring together the editing and aminoacylation centers thus stimulating deacylation of misacylated tRNAs.</text>
</comment>
<dbReference type="InterPro" id="IPR018163">
    <property type="entry name" value="Thr/Ala-tRNA-synth_IIc_edit"/>
</dbReference>
<dbReference type="Gene3D" id="2.40.30.130">
    <property type="match status" value="1"/>
</dbReference>
<dbReference type="GO" id="GO:0000049">
    <property type="term" value="F:tRNA binding"/>
    <property type="evidence" value="ECO:0007669"/>
    <property type="project" value="UniProtKB-KW"/>
</dbReference>
<dbReference type="GO" id="GO:0008270">
    <property type="term" value="F:zinc ion binding"/>
    <property type="evidence" value="ECO:0007669"/>
    <property type="project" value="UniProtKB-UniRule"/>
</dbReference>
<feature type="binding site" evidence="11">
    <location>
        <position position="751"/>
    </location>
    <ligand>
        <name>Zn(2+)</name>
        <dbReference type="ChEBI" id="CHEBI:29105"/>
    </ligand>
</feature>
<dbReference type="Proteomes" id="UP001652642">
    <property type="component" value="Chromosome 1"/>
</dbReference>
<keyword evidence="5 11" id="KW-0436">Ligase</keyword>
<dbReference type="Pfam" id="PF01411">
    <property type="entry name" value="tRNA-synt_2c"/>
    <property type="match status" value="1"/>
</dbReference>
<dbReference type="OrthoDB" id="2423964at2759"/>
<dbReference type="PRINTS" id="PR00980">
    <property type="entry name" value="TRNASYNTHALA"/>
</dbReference>
<evidence type="ECO:0000256" key="5">
    <source>
        <dbReference type="ARBA" id="ARBA00022598"/>
    </source>
</evidence>
<comment type="similarity">
    <text evidence="1">Belongs to the class-II aminoacyl-tRNA synthetase family. Alax-L subfamily.</text>
</comment>
<dbReference type="InterPro" id="IPR018164">
    <property type="entry name" value="Ala-tRNA-synth_IIc_N"/>
</dbReference>
<feature type="binding site" evidence="11">
    <location>
        <position position="755"/>
    </location>
    <ligand>
        <name>Zn(2+)</name>
        <dbReference type="ChEBI" id="CHEBI:29105"/>
    </ligand>
</feature>
<keyword evidence="4 11" id="KW-0820">tRNA-binding</keyword>
<dbReference type="GO" id="GO:0002161">
    <property type="term" value="F:aminoacyl-tRNA deacylase activity"/>
    <property type="evidence" value="ECO:0007669"/>
    <property type="project" value="TreeGrafter"/>
</dbReference>
<evidence type="ECO:0000256" key="9">
    <source>
        <dbReference type="ARBA" id="ARBA00022917"/>
    </source>
</evidence>
<evidence type="ECO:0000256" key="2">
    <source>
        <dbReference type="ARBA" id="ARBA00013168"/>
    </source>
</evidence>
<gene>
    <name evidence="14" type="primary">AARS2</name>
    <name evidence="11" type="synonym">AARS</name>
</gene>
<dbReference type="CDD" id="cd00673">
    <property type="entry name" value="AlaRS_core"/>
    <property type="match status" value="1"/>
</dbReference>
<evidence type="ECO:0000313" key="13">
    <source>
        <dbReference type="Proteomes" id="UP001652642"/>
    </source>
</evidence>
<dbReference type="GO" id="GO:0005739">
    <property type="term" value="C:mitochondrion"/>
    <property type="evidence" value="ECO:0007669"/>
    <property type="project" value="UniProtKB-SubCell"/>
</dbReference>
<reference evidence="14" key="2">
    <citation type="submission" date="2025-08" db="UniProtKB">
        <authorList>
            <consortium name="RefSeq"/>
        </authorList>
    </citation>
    <scope>IDENTIFICATION</scope>
</reference>
<comment type="subunit">
    <text evidence="11">Monomer. Interacts with ANKRD16; the interaction is direct.</text>
</comment>
<dbReference type="GO" id="GO:0141207">
    <property type="term" value="F:peptide lactyltransferase (ATP-dependent) activity"/>
    <property type="evidence" value="ECO:0007669"/>
    <property type="project" value="UniProtKB-ARBA"/>
</dbReference>
<keyword evidence="7 11" id="KW-0067">ATP-binding</keyword>
<dbReference type="InterPro" id="IPR050058">
    <property type="entry name" value="Ala-tRNA_ligase"/>
</dbReference>
<dbReference type="SUPFAM" id="SSF55186">
    <property type="entry name" value="ThrRS/AlaRS common domain"/>
    <property type="match status" value="1"/>
</dbReference>
<dbReference type="AlphaFoldDB" id="A0A6J0T1B5"/>
<evidence type="ECO:0000256" key="8">
    <source>
        <dbReference type="ARBA" id="ARBA00022884"/>
    </source>
</evidence>
<comment type="cofactor">
    <cofactor evidence="11">
        <name>Zn(2+)</name>
        <dbReference type="ChEBI" id="CHEBI:29105"/>
    </cofactor>
    <text evidence="11">Binds 1 zinc ion per subunit.</text>
</comment>
<dbReference type="PANTHER" id="PTHR11777:SF8">
    <property type="entry name" value="ALANINE--TRNA LIGASE, MITOCHONDRIAL"/>
    <property type="match status" value="1"/>
</dbReference>
<dbReference type="InterPro" id="IPR018162">
    <property type="entry name" value="Ala-tRNA-ligase_IIc_anticod-bd"/>
</dbReference>
<keyword evidence="11" id="KW-0862">Zinc</keyword>
<dbReference type="Gene3D" id="3.30.930.10">
    <property type="entry name" value="Bira Bifunctional Protein, Domain 2"/>
    <property type="match status" value="1"/>
</dbReference>
<dbReference type="PANTHER" id="PTHR11777">
    <property type="entry name" value="ALANYL-TRNA SYNTHETASE"/>
    <property type="match status" value="1"/>
</dbReference>
<evidence type="ECO:0000259" key="12">
    <source>
        <dbReference type="PROSITE" id="PS50860"/>
    </source>
</evidence>
<keyword evidence="6 11" id="KW-0547">Nucleotide-binding</keyword>
<name>A0A6J0T1B5_9SAUR</name>
<evidence type="ECO:0000256" key="7">
    <source>
        <dbReference type="ARBA" id="ARBA00022840"/>
    </source>
</evidence>
<dbReference type="RefSeq" id="XP_020640745.2">
    <property type="nucleotide sequence ID" value="XM_020785086.2"/>
</dbReference>
<keyword evidence="10 11" id="KW-0030">Aminoacyl-tRNA synthetase</keyword>
<dbReference type="EC" id="6.1.1.7" evidence="2"/>
<dbReference type="Gene3D" id="3.10.310.40">
    <property type="match status" value="1"/>
</dbReference>
<sequence length="987" mass="109109">MAVAAAVKGAAGRFILRVSPDWYCSSCRARSTASLSSSRVRQTFIQFFQERYGHQRIPSASVRPRGDLGLLFVNAGMNQFKPIFLGTADPRSELARYRRVVNSQKCVRAGGKHNDLEDVGRDVYHHTFFEMLGNWSFGDYFKEEACKMAWELLTEVYEIPKDRLYVTYFGGDASLGLSADEETKEIWLSLGLPSSHVLPFELKDNFWEMGDTGPCGPCSEIHYDHNGGGRNAAALVNQGDPSVVEIWNLVFMQYNRETDGRLQQLPQHHVDTGMGLERLLTVLQNKRSNYDTDLFAPILDAIHKGCGGPVYQGLVGEADAAGVNMAYRVVADHVRTLSVCIADGVYPGMSGAEVVLRHILRRAVRFCSEVLHAPPGFLASLVPVVVEILGDAYPELRRDADKVMNIINENEAAFLSSLSRGRSVIDKTLQQMEHSKVFPVEVAWSLYNHLGFPLDLIGLMLEEKGVQLDSVALGRLIQEEAERKAQPQQEEKTTMQLDVHSLAKLQQDGVPVTDDSPKYAYEIGQDGNYVFKPCKAAVLMFYKDGSLLMEVGAGQRCGVILDKTCFYAEQGGQVSDRGYMMSVEQQDVLFPVESVHVFGGYVVHEVIASEILKAGDQVQLFVDEAQRLACMVNHTATHLLSFALRQVLGDVTEQRGSRVTTEHLRFSFSTRAPLTNQDLQNIENVIQEVIKRNEIVYTKEVPVKLTNDVLGLRKLDELYPDLVRVVSVGVPVEKVLAQESKDAMHTSVELCCGTHLLRTGAVHDFTIISERQPVKGMSHIVALTGGKAKQAREVAQSFAREVDSLKMRVKAGAASVDEAQRLSGDVGRLTKRVDNTAMPQWQKRELQDTLKTLQRAANNAVRKLETRLAAEKAHHLRAKYNNPAVIVDTIPVETPSILMKVVNQLCNKMPEASVMLLSPQASGQVLCACQVSKNSLPAFSAADWALAVCNEMGGDSGGSEVVAKGRGSTNDLQRVLITALEYAKNKL</sequence>
<dbReference type="HAMAP" id="MF_00036_B">
    <property type="entry name" value="Ala_tRNA_synth_B"/>
    <property type="match status" value="1"/>
</dbReference>